<gene>
    <name evidence="9" type="ORF">FC23_GL000647</name>
</gene>
<feature type="transmembrane region" description="Helical" evidence="7">
    <location>
        <begin position="118"/>
        <end position="139"/>
    </location>
</feature>
<protein>
    <recommendedName>
        <fullName evidence="8">Peptidase S54 rhomboid domain-containing protein</fullName>
    </recommendedName>
</protein>
<dbReference type="PANTHER" id="PTHR43731:SF14">
    <property type="entry name" value="PRESENILIN-ASSOCIATED RHOMBOID-LIKE PROTEIN, MITOCHONDRIAL"/>
    <property type="match status" value="1"/>
</dbReference>
<dbReference type="eggNOG" id="COG0705">
    <property type="taxonomic scope" value="Bacteria"/>
</dbReference>
<dbReference type="Pfam" id="PF01694">
    <property type="entry name" value="Rhomboid"/>
    <property type="match status" value="1"/>
</dbReference>
<dbReference type="STRING" id="1122152.GCA_000425905_00079"/>
<evidence type="ECO:0000256" key="3">
    <source>
        <dbReference type="ARBA" id="ARBA00022692"/>
    </source>
</evidence>
<keyword evidence="4" id="KW-0378">Hydrolase</keyword>
<comment type="similarity">
    <text evidence="2">Belongs to the peptidase S54 family.</text>
</comment>
<accession>A0A0R1S2U3</accession>
<keyword evidence="10" id="KW-1185">Reference proteome</keyword>
<dbReference type="SUPFAM" id="SSF144091">
    <property type="entry name" value="Rhomboid-like"/>
    <property type="match status" value="1"/>
</dbReference>
<keyword evidence="3 7" id="KW-0812">Transmembrane</keyword>
<feature type="transmembrane region" description="Helical" evidence="7">
    <location>
        <begin position="146"/>
        <end position="166"/>
    </location>
</feature>
<sequence length="225" mass="24143">MQRRTDWKSIYVTAGILVALLVMFIIETLLGGSEDSAVLFKLGASYNPAIAIGQYWRLFTAQFLHIGVLHLASNAVMIFYLGQLLEEVMGHGRYLALYLLSGVGGNLLSFALGSDFSLSAGASTSLFGLLGALLAFYLVNMNNQIIAYLGRQAIFLAVINLAFDLASPSIDILGHVGGLISGFLLAGLLGSKFIGNYPKQARVVFAAVLIVYTVWTVRMGLVITG</sequence>
<keyword evidence="5 7" id="KW-1133">Transmembrane helix</keyword>
<evidence type="ECO:0000313" key="10">
    <source>
        <dbReference type="Proteomes" id="UP000051931"/>
    </source>
</evidence>
<evidence type="ECO:0000256" key="1">
    <source>
        <dbReference type="ARBA" id="ARBA00004141"/>
    </source>
</evidence>
<dbReference type="AlphaFoldDB" id="A0A0R1S2U3"/>
<evidence type="ECO:0000313" key="9">
    <source>
        <dbReference type="EMBL" id="KRL63407.1"/>
    </source>
</evidence>
<comment type="subcellular location">
    <subcellularLocation>
        <location evidence="1">Membrane</location>
        <topology evidence="1">Multi-pass membrane protein</topology>
    </subcellularLocation>
</comment>
<dbReference type="InterPro" id="IPR022764">
    <property type="entry name" value="Peptidase_S54_rhomboid_dom"/>
</dbReference>
<dbReference type="PANTHER" id="PTHR43731">
    <property type="entry name" value="RHOMBOID PROTEASE"/>
    <property type="match status" value="1"/>
</dbReference>
<dbReference type="Proteomes" id="UP000051931">
    <property type="component" value="Unassembled WGS sequence"/>
</dbReference>
<dbReference type="Gene3D" id="1.20.1540.10">
    <property type="entry name" value="Rhomboid-like"/>
    <property type="match status" value="1"/>
</dbReference>
<proteinExistence type="inferred from homology"/>
<feature type="transmembrane region" description="Helical" evidence="7">
    <location>
        <begin position="94"/>
        <end position="112"/>
    </location>
</feature>
<name>A0A0R1S2U3_9LACO</name>
<evidence type="ECO:0000256" key="2">
    <source>
        <dbReference type="ARBA" id="ARBA00009045"/>
    </source>
</evidence>
<dbReference type="InterPro" id="IPR035952">
    <property type="entry name" value="Rhomboid-like_sf"/>
</dbReference>
<dbReference type="GO" id="GO:0004252">
    <property type="term" value="F:serine-type endopeptidase activity"/>
    <property type="evidence" value="ECO:0007669"/>
    <property type="project" value="InterPro"/>
</dbReference>
<dbReference type="OrthoDB" id="9813074at2"/>
<reference evidence="9 10" key="1">
    <citation type="journal article" date="2015" name="Genome Announc.">
        <title>Expanding the biotechnology potential of lactobacilli through comparative genomics of 213 strains and associated genera.</title>
        <authorList>
            <person name="Sun Z."/>
            <person name="Harris H.M."/>
            <person name="McCann A."/>
            <person name="Guo C."/>
            <person name="Argimon S."/>
            <person name="Zhang W."/>
            <person name="Yang X."/>
            <person name="Jeffery I.B."/>
            <person name="Cooney J.C."/>
            <person name="Kagawa T.F."/>
            <person name="Liu W."/>
            <person name="Song Y."/>
            <person name="Salvetti E."/>
            <person name="Wrobel A."/>
            <person name="Rasinkangas P."/>
            <person name="Parkhill J."/>
            <person name="Rea M.C."/>
            <person name="O'Sullivan O."/>
            <person name="Ritari J."/>
            <person name="Douillard F.P."/>
            <person name="Paul Ross R."/>
            <person name="Yang R."/>
            <person name="Briner A.E."/>
            <person name="Felis G.E."/>
            <person name="de Vos W.M."/>
            <person name="Barrangou R."/>
            <person name="Klaenhammer T.R."/>
            <person name="Caufield P.W."/>
            <person name="Cui Y."/>
            <person name="Zhang H."/>
            <person name="O'Toole P.W."/>
        </authorList>
    </citation>
    <scope>NUCLEOTIDE SEQUENCE [LARGE SCALE GENOMIC DNA]</scope>
    <source>
        <strain evidence="9 10">DSM 15354</strain>
    </source>
</reference>
<organism evidence="9 10">
    <name type="scientific">Lactobacillus psittaci DSM 15354</name>
    <dbReference type="NCBI Taxonomy" id="1122152"/>
    <lineage>
        <taxon>Bacteria</taxon>
        <taxon>Bacillati</taxon>
        <taxon>Bacillota</taxon>
        <taxon>Bacilli</taxon>
        <taxon>Lactobacillales</taxon>
        <taxon>Lactobacillaceae</taxon>
        <taxon>Lactobacillus</taxon>
    </lineage>
</organism>
<dbReference type="PATRIC" id="fig|1122152.4.peg.659"/>
<evidence type="ECO:0000256" key="7">
    <source>
        <dbReference type="SAM" id="Phobius"/>
    </source>
</evidence>
<feature type="transmembrane region" description="Helical" evidence="7">
    <location>
        <begin position="63"/>
        <end position="82"/>
    </location>
</feature>
<keyword evidence="6 7" id="KW-0472">Membrane</keyword>
<feature type="transmembrane region" description="Helical" evidence="7">
    <location>
        <begin position="12"/>
        <end position="32"/>
    </location>
</feature>
<evidence type="ECO:0000259" key="8">
    <source>
        <dbReference type="Pfam" id="PF01694"/>
    </source>
</evidence>
<dbReference type="InterPro" id="IPR050925">
    <property type="entry name" value="Rhomboid_protease_S54"/>
</dbReference>
<feature type="transmembrane region" description="Helical" evidence="7">
    <location>
        <begin position="203"/>
        <end position="223"/>
    </location>
</feature>
<feature type="transmembrane region" description="Helical" evidence="7">
    <location>
        <begin position="172"/>
        <end position="191"/>
    </location>
</feature>
<evidence type="ECO:0000256" key="5">
    <source>
        <dbReference type="ARBA" id="ARBA00022989"/>
    </source>
</evidence>
<comment type="caution">
    <text evidence="9">The sequence shown here is derived from an EMBL/GenBank/DDBJ whole genome shotgun (WGS) entry which is preliminary data.</text>
</comment>
<dbReference type="EMBL" id="AZFB01000003">
    <property type="protein sequence ID" value="KRL63407.1"/>
    <property type="molecule type" value="Genomic_DNA"/>
</dbReference>
<evidence type="ECO:0000256" key="4">
    <source>
        <dbReference type="ARBA" id="ARBA00022801"/>
    </source>
</evidence>
<dbReference type="GO" id="GO:0016020">
    <property type="term" value="C:membrane"/>
    <property type="evidence" value="ECO:0007669"/>
    <property type="project" value="UniProtKB-SubCell"/>
</dbReference>
<evidence type="ECO:0000256" key="6">
    <source>
        <dbReference type="ARBA" id="ARBA00023136"/>
    </source>
</evidence>
<dbReference type="RefSeq" id="WP_027825388.1">
    <property type="nucleotide sequence ID" value="NZ_AZFB01000003.1"/>
</dbReference>
<feature type="domain" description="Peptidase S54 rhomboid" evidence="8">
    <location>
        <begin position="53"/>
        <end position="190"/>
    </location>
</feature>